<evidence type="ECO:0000256" key="1">
    <source>
        <dbReference type="PROSITE-ProRule" id="PRU00339"/>
    </source>
</evidence>
<keyword evidence="3" id="KW-1185">Reference proteome</keyword>
<dbReference type="InterPro" id="IPR019734">
    <property type="entry name" value="TPR_rpt"/>
</dbReference>
<dbReference type="RefSeq" id="WP_183915772.1">
    <property type="nucleotide sequence ID" value="NZ_JBDJLH010000009.1"/>
</dbReference>
<accession>A0ABV0C0L3</accession>
<dbReference type="PROSITE" id="PS50005">
    <property type="entry name" value="TPR"/>
    <property type="match status" value="1"/>
</dbReference>
<feature type="repeat" description="TPR" evidence="1">
    <location>
        <begin position="53"/>
        <end position="86"/>
    </location>
</feature>
<reference evidence="2 3" key="1">
    <citation type="submission" date="2024-04" db="EMBL/GenBank/DDBJ databases">
        <title>WGS of bacteria from Torrens River.</title>
        <authorList>
            <person name="Wyrsch E.R."/>
            <person name="Drigo B."/>
        </authorList>
    </citation>
    <scope>NUCLEOTIDE SEQUENCE [LARGE SCALE GENOMIC DNA]</scope>
    <source>
        <strain evidence="2 3">TWI391</strain>
    </source>
</reference>
<name>A0ABV0C0L3_9SPHI</name>
<dbReference type="SMART" id="SM00028">
    <property type="entry name" value="TPR"/>
    <property type="match status" value="2"/>
</dbReference>
<dbReference type="InterPro" id="IPR011990">
    <property type="entry name" value="TPR-like_helical_dom_sf"/>
</dbReference>
<comment type="caution">
    <text evidence="2">The sequence shown here is derived from an EMBL/GenBank/DDBJ whole genome shotgun (WGS) entry which is preliminary data.</text>
</comment>
<sequence>MSDRLEQLKEFLKDSPQDPFLKYALATEYLKLGNQDEALKGYTDLISNHADYVGTYYHLGKLYEKMNRVEDARDIYKKGMVITQQKRNMHALSELRGALSLLEGDDEDEY</sequence>
<keyword evidence="1" id="KW-0802">TPR repeat</keyword>
<dbReference type="Gene3D" id="1.25.40.10">
    <property type="entry name" value="Tetratricopeptide repeat domain"/>
    <property type="match status" value="1"/>
</dbReference>
<dbReference type="Pfam" id="PF13181">
    <property type="entry name" value="TPR_8"/>
    <property type="match status" value="1"/>
</dbReference>
<organism evidence="2 3">
    <name type="scientific">Sphingobacterium kitahiroshimense</name>
    <dbReference type="NCBI Taxonomy" id="470446"/>
    <lineage>
        <taxon>Bacteria</taxon>
        <taxon>Pseudomonadati</taxon>
        <taxon>Bacteroidota</taxon>
        <taxon>Sphingobacteriia</taxon>
        <taxon>Sphingobacteriales</taxon>
        <taxon>Sphingobacteriaceae</taxon>
        <taxon>Sphingobacterium</taxon>
    </lineage>
</organism>
<proteinExistence type="predicted"/>
<dbReference type="Pfam" id="PF13174">
    <property type="entry name" value="TPR_6"/>
    <property type="match status" value="1"/>
</dbReference>
<evidence type="ECO:0000313" key="3">
    <source>
        <dbReference type="Proteomes" id="UP001409291"/>
    </source>
</evidence>
<protein>
    <submittedName>
        <fullName evidence="2">Tetratricopeptide repeat protein</fullName>
    </submittedName>
</protein>
<gene>
    <name evidence="2" type="ORF">ABE541_21405</name>
</gene>
<dbReference type="SUPFAM" id="SSF48452">
    <property type="entry name" value="TPR-like"/>
    <property type="match status" value="1"/>
</dbReference>
<evidence type="ECO:0000313" key="2">
    <source>
        <dbReference type="EMBL" id="MEN5379838.1"/>
    </source>
</evidence>
<dbReference type="EMBL" id="JBDJNQ010000012">
    <property type="protein sequence ID" value="MEN5379838.1"/>
    <property type="molecule type" value="Genomic_DNA"/>
</dbReference>
<dbReference type="Proteomes" id="UP001409291">
    <property type="component" value="Unassembled WGS sequence"/>
</dbReference>